<dbReference type="InterPro" id="IPR020846">
    <property type="entry name" value="MFS_dom"/>
</dbReference>
<dbReference type="PROSITE" id="PS00216">
    <property type="entry name" value="SUGAR_TRANSPORT_1"/>
    <property type="match status" value="1"/>
</dbReference>
<evidence type="ECO:0000313" key="9">
    <source>
        <dbReference type="Proteomes" id="UP000078286"/>
    </source>
</evidence>
<dbReference type="InterPro" id="IPR011701">
    <property type="entry name" value="MFS"/>
</dbReference>
<feature type="transmembrane region" description="Helical" evidence="6">
    <location>
        <begin position="403"/>
        <end position="430"/>
    </location>
</feature>
<feature type="transmembrane region" description="Helical" evidence="6">
    <location>
        <begin position="254"/>
        <end position="275"/>
    </location>
</feature>
<feature type="transmembrane region" description="Helical" evidence="6">
    <location>
        <begin position="179"/>
        <end position="199"/>
    </location>
</feature>
<keyword evidence="3 6" id="KW-0812">Transmembrane</keyword>
<feature type="transmembrane region" description="Helical" evidence="6">
    <location>
        <begin position="91"/>
        <end position="110"/>
    </location>
</feature>
<dbReference type="GO" id="GO:0046943">
    <property type="term" value="F:carboxylic acid transmembrane transporter activity"/>
    <property type="evidence" value="ECO:0007669"/>
    <property type="project" value="TreeGrafter"/>
</dbReference>
<dbReference type="Proteomes" id="UP000078286">
    <property type="component" value="Unassembled WGS sequence"/>
</dbReference>
<feature type="transmembrane region" description="Helical" evidence="6">
    <location>
        <begin position="150"/>
        <end position="173"/>
    </location>
</feature>
<evidence type="ECO:0000259" key="7">
    <source>
        <dbReference type="PROSITE" id="PS50850"/>
    </source>
</evidence>
<feature type="transmembrane region" description="Helical" evidence="6">
    <location>
        <begin position="327"/>
        <end position="354"/>
    </location>
</feature>
<feature type="transmembrane region" description="Helical" evidence="6">
    <location>
        <begin position="59"/>
        <end position="79"/>
    </location>
</feature>
<organism evidence="8 9">
    <name type="scientific">Buttiauxella noackiae ATCC 51607</name>
    <dbReference type="NCBI Taxonomy" id="1354255"/>
    <lineage>
        <taxon>Bacteria</taxon>
        <taxon>Pseudomonadati</taxon>
        <taxon>Pseudomonadota</taxon>
        <taxon>Gammaproteobacteria</taxon>
        <taxon>Enterobacterales</taxon>
        <taxon>Enterobacteriaceae</taxon>
        <taxon>Buttiauxella</taxon>
    </lineage>
</organism>
<feature type="transmembrane region" description="Helical" evidence="6">
    <location>
        <begin position="295"/>
        <end position="315"/>
    </location>
</feature>
<dbReference type="CDD" id="cd17365">
    <property type="entry name" value="MFS_PcaK_like"/>
    <property type="match status" value="1"/>
</dbReference>
<dbReference type="InterPro" id="IPR005829">
    <property type="entry name" value="Sugar_transporter_CS"/>
</dbReference>
<evidence type="ECO:0000256" key="4">
    <source>
        <dbReference type="ARBA" id="ARBA00022989"/>
    </source>
</evidence>
<evidence type="ECO:0000256" key="2">
    <source>
        <dbReference type="ARBA" id="ARBA00022475"/>
    </source>
</evidence>
<keyword evidence="9" id="KW-1185">Reference proteome</keyword>
<dbReference type="PANTHER" id="PTHR23508:SF10">
    <property type="entry name" value="CARBOXYLIC ACID TRANSPORTER PROTEIN HOMOLOG"/>
    <property type="match status" value="1"/>
</dbReference>
<reference evidence="8 9" key="1">
    <citation type="submission" date="2016-04" db="EMBL/GenBank/DDBJ databases">
        <title>ATOL: Assembling a taxonomically balanced genome-scale reconstruction of the evolutionary history of the Enterobacteriaceae.</title>
        <authorList>
            <person name="Plunkett G.III."/>
            <person name="Neeno-Eckwall E.C."/>
            <person name="Glasner J.D."/>
            <person name="Perna N.T."/>
        </authorList>
    </citation>
    <scope>NUCLEOTIDE SEQUENCE [LARGE SCALE GENOMIC DNA]</scope>
    <source>
        <strain evidence="8 9">ATCC 51607</strain>
    </source>
</reference>
<sequence>MSISNNVDVKAWIDSRPITGYQWLVVAAGLLIIMFDGYDTAIMGFIVPELLAKWGLSRAEIGPVLGCAMFGVALGALITGPLADRYGRKRLLLLSVAVFALFSMLSAFSSSPQELALMRFITGLGLGAAMPNCVTLIAEYIPARRQGVMITLMYSGFSIGSGIAGFIAAWMIPAWGWESVLIFGGIVPLALLPLLLWFLPESPMFMVARHFPSEKIAATLQRMGGTFSAQTQFFLMNPVVEKSSRVKQLFTPSYAWGTVVLWLTYFMGLFVIYMLNGWLPTVLRDGGINLQHAAIITGVFQLGGIGGGIIVGSLMDRMSRKKVIGAFYLLGSLSLLTLGIFNFSPLMLGLFVFISGVCINGAQTGMQAFAPAFYPTGIRATGVSWMHGIGRTGAILSTTTGGLLIGLFAGPGAIFYILALPALLAMLAVINHRDGRAQTVSGSDFVAATREMK</sequence>
<comment type="subcellular location">
    <subcellularLocation>
        <location evidence="1">Cell membrane</location>
        <topology evidence="1">Multi-pass membrane protein</topology>
    </subcellularLocation>
</comment>
<keyword evidence="5 6" id="KW-0472">Membrane</keyword>
<evidence type="ECO:0000256" key="5">
    <source>
        <dbReference type="ARBA" id="ARBA00023136"/>
    </source>
</evidence>
<dbReference type="SUPFAM" id="SSF103473">
    <property type="entry name" value="MFS general substrate transporter"/>
    <property type="match status" value="1"/>
</dbReference>
<dbReference type="EMBL" id="LXEO01000013">
    <property type="protein sequence ID" value="OAT19955.1"/>
    <property type="molecule type" value="Genomic_DNA"/>
</dbReference>
<proteinExistence type="predicted"/>
<keyword evidence="4 6" id="KW-1133">Transmembrane helix</keyword>
<dbReference type="Gene3D" id="1.20.1250.20">
    <property type="entry name" value="MFS general substrate transporter like domains"/>
    <property type="match status" value="1"/>
</dbReference>
<dbReference type="RefSeq" id="WP_064553979.1">
    <property type="nucleotide sequence ID" value="NZ_LXEO01000013.1"/>
</dbReference>
<dbReference type="PANTHER" id="PTHR23508">
    <property type="entry name" value="CARBOXYLIC ACID TRANSPORTER PROTEIN HOMOLOG"/>
    <property type="match status" value="1"/>
</dbReference>
<evidence type="ECO:0000256" key="6">
    <source>
        <dbReference type="SAM" id="Phobius"/>
    </source>
</evidence>
<evidence type="ECO:0000256" key="1">
    <source>
        <dbReference type="ARBA" id="ARBA00004651"/>
    </source>
</evidence>
<dbReference type="Pfam" id="PF07690">
    <property type="entry name" value="MFS_1"/>
    <property type="match status" value="1"/>
</dbReference>
<name>A0A1B7HWC5_9ENTR</name>
<comment type="caution">
    <text evidence="8">The sequence shown here is derived from an EMBL/GenBank/DDBJ whole genome shotgun (WGS) entry which is preliminary data.</text>
</comment>
<evidence type="ECO:0000256" key="3">
    <source>
        <dbReference type="ARBA" id="ARBA00022692"/>
    </source>
</evidence>
<dbReference type="AlphaFoldDB" id="A0A1B7HWC5"/>
<dbReference type="InterPro" id="IPR036259">
    <property type="entry name" value="MFS_trans_sf"/>
</dbReference>
<dbReference type="PROSITE" id="PS50850">
    <property type="entry name" value="MFS"/>
    <property type="match status" value="1"/>
</dbReference>
<feature type="transmembrane region" description="Helical" evidence="6">
    <location>
        <begin position="21"/>
        <end position="47"/>
    </location>
</feature>
<dbReference type="PATRIC" id="fig|1354255.3.peg.1032"/>
<gene>
    <name evidence="8" type="ORF">M979_1004</name>
</gene>
<feature type="transmembrane region" description="Helical" evidence="6">
    <location>
        <begin position="116"/>
        <end position="138"/>
    </location>
</feature>
<keyword evidence="2" id="KW-1003">Cell membrane</keyword>
<accession>A0A1B7HWC5</accession>
<dbReference type="GO" id="GO:0005886">
    <property type="term" value="C:plasma membrane"/>
    <property type="evidence" value="ECO:0007669"/>
    <property type="project" value="UniProtKB-SubCell"/>
</dbReference>
<protein>
    <submittedName>
        <fullName evidence="8">4-hydroxybenzoate transporter</fullName>
    </submittedName>
</protein>
<feature type="domain" description="Major facilitator superfamily (MFS) profile" evidence="7">
    <location>
        <begin position="25"/>
        <end position="437"/>
    </location>
</feature>
<evidence type="ECO:0000313" key="8">
    <source>
        <dbReference type="EMBL" id="OAT19955.1"/>
    </source>
</evidence>